<evidence type="ECO:0000313" key="1">
    <source>
        <dbReference type="EMBL" id="GCD12899.1"/>
    </source>
</evidence>
<accession>A0A401UTL5</accession>
<proteinExistence type="predicted"/>
<organism evidence="1 2">
    <name type="scientific">Clostridium tagluense</name>
    <dbReference type="NCBI Taxonomy" id="360422"/>
    <lineage>
        <taxon>Bacteria</taxon>
        <taxon>Bacillati</taxon>
        <taxon>Bacillota</taxon>
        <taxon>Clostridia</taxon>
        <taxon>Eubacteriales</taxon>
        <taxon>Clostridiaceae</taxon>
        <taxon>Clostridium</taxon>
    </lineage>
</organism>
<dbReference type="AlphaFoldDB" id="A0A401UTL5"/>
<dbReference type="Proteomes" id="UP000287872">
    <property type="component" value="Unassembled WGS sequence"/>
</dbReference>
<protein>
    <submittedName>
        <fullName evidence="1">Uncharacterized protein</fullName>
    </submittedName>
</protein>
<sequence>MKIIILMEFEKITSEYCAKEKLRSMIGNGWYFVGTKSIKVTRKSIDDKKYLFITSKGLTESEQEYLVRCKQ</sequence>
<gene>
    <name evidence="1" type="ORF">Ctaglu_45220</name>
</gene>
<dbReference type="RefSeq" id="WP_125005967.1">
    <property type="nucleotide sequence ID" value="NZ_BHYK01000045.1"/>
</dbReference>
<dbReference type="EMBL" id="BHYK01000045">
    <property type="protein sequence ID" value="GCD12899.1"/>
    <property type="molecule type" value="Genomic_DNA"/>
</dbReference>
<reference evidence="1 2" key="1">
    <citation type="submission" date="2018-11" db="EMBL/GenBank/DDBJ databases">
        <title>Genome sequencing and assembly of Clostridium tagluense strain A121.</title>
        <authorList>
            <person name="Murakami T."/>
            <person name="Segawa T."/>
            <person name="Shcherbakova V.A."/>
            <person name="Mori H."/>
            <person name="Yoshimura Y."/>
        </authorList>
    </citation>
    <scope>NUCLEOTIDE SEQUENCE [LARGE SCALE GENOMIC DNA]</scope>
    <source>
        <strain evidence="1 2">A121</strain>
    </source>
</reference>
<evidence type="ECO:0000313" key="2">
    <source>
        <dbReference type="Proteomes" id="UP000287872"/>
    </source>
</evidence>
<keyword evidence="2" id="KW-1185">Reference proteome</keyword>
<name>A0A401UTL5_9CLOT</name>
<comment type="caution">
    <text evidence="1">The sequence shown here is derived from an EMBL/GenBank/DDBJ whole genome shotgun (WGS) entry which is preliminary data.</text>
</comment>